<dbReference type="EMBL" id="BMAR01000040">
    <property type="protein sequence ID" value="GFR50738.1"/>
    <property type="molecule type" value="Genomic_DNA"/>
</dbReference>
<dbReference type="GO" id="GO:0004601">
    <property type="term" value="F:peroxidase activity"/>
    <property type="evidence" value="ECO:0007669"/>
    <property type="project" value="UniProtKB-KW"/>
</dbReference>
<dbReference type="PROSITE" id="PS00763">
    <property type="entry name" value="GLUTATHIONE_PEROXID_2"/>
    <property type="match status" value="1"/>
</dbReference>
<dbReference type="Pfam" id="PF00255">
    <property type="entry name" value="GSHPx"/>
    <property type="match status" value="1"/>
</dbReference>
<protein>
    <recommendedName>
        <fullName evidence="5">Glutathione peroxidase</fullName>
    </recommendedName>
</protein>
<dbReference type="FunFam" id="3.40.30.10:FF:000010">
    <property type="entry name" value="Glutathione peroxidase"/>
    <property type="match status" value="1"/>
</dbReference>
<comment type="caution">
    <text evidence="6">The sequence shown here is derived from an EMBL/GenBank/DDBJ whole genome shotgun (WGS) entry which is preliminary data.</text>
</comment>
<evidence type="ECO:0000256" key="5">
    <source>
        <dbReference type="RuleBase" id="RU000499"/>
    </source>
</evidence>
<evidence type="ECO:0000313" key="6">
    <source>
        <dbReference type="EMBL" id="GFR50738.1"/>
    </source>
</evidence>
<sequence length="194" mass="21683">HMLSASLPAARLVPRFYIATYLAPRSHCRRPLSTMATSDFYSLSAQTLDGKTLDFSTLQSKVVLIVNVASKCGFTGQYAGLQQLYDTYKDRGLVILGFPCNQFGNQEPGAPEEITTFCSRNYGVSFPIMAKTDVNGDNAHPVYKYLKSQRRQLMMEMVKWNFEKFLVDRQGQVVGRFSSMATPASLGAEIEKLL</sequence>
<organism evidence="6 7">
    <name type="scientific">Astrephomene gubernaculifera</name>
    <dbReference type="NCBI Taxonomy" id="47775"/>
    <lineage>
        <taxon>Eukaryota</taxon>
        <taxon>Viridiplantae</taxon>
        <taxon>Chlorophyta</taxon>
        <taxon>core chlorophytes</taxon>
        <taxon>Chlorophyceae</taxon>
        <taxon>CS clade</taxon>
        <taxon>Chlamydomonadales</taxon>
        <taxon>Astrephomenaceae</taxon>
        <taxon>Astrephomene</taxon>
    </lineage>
</organism>
<keyword evidence="2 5" id="KW-0575">Peroxidase</keyword>
<comment type="similarity">
    <text evidence="1 5">Belongs to the glutathione peroxidase family.</text>
</comment>
<gene>
    <name evidence="6" type="ORF">Agub_g12995</name>
</gene>
<dbReference type="CDD" id="cd00340">
    <property type="entry name" value="GSH_Peroxidase"/>
    <property type="match status" value="1"/>
</dbReference>
<dbReference type="PANTHER" id="PTHR11592">
    <property type="entry name" value="GLUTATHIONE PEROXIDASE"/>
    <property type="match status" value="1"/>
</dbReference>
<dbReference type="PANTHER" id="PTHR11592:SF78">
    <property type="entry name" value="GLUTATHIONE PEROXIDASE"/>
    <property type="match status" value="1"/>
</dbReference>
<evidence type="ECO:0000256" key="1">
    <source>
        <dbReference type="ARBA" id="ARBA00006926"/>
    </source>
</evidence>
<dbReference type="InterPro" id="IPR000889">
    <property type="entry name" value="Glutathione_peroxidase"/>
</dbReference>
<evidence type="ECO:0000256" key="2">
    <source>
        <dbReference type="ARBA" id="ARBA00022559"/>
    </source>
</evidence>
<keyword evidence="3 5" id="KW-0560">Oxidoreductase</keyword>
<dbReference type="InterPro" id="IPR036249">
    <property type="entry name" value="Thioredoxin-like_sf"/>
</dbReference>
<evidence type="ECO:0000256" key="3">
    <source>
        <dbReference type="ARBA" id="ARBA00023002"/>
    </source>
</evidence>
<keyword evidence="7" id="KW-1185">Reference proteome</keyword>
<dbReference type="PROSITE" id="PS51355">
    <property type="entry name" value="GLUTATHIONE_PEROXID_3"/>
    <property type="match status" value="1"/>
</dbReference>
<evidence type="ECO:0000256" key="4">
    <source>
        <dbReference type="PIRSR" id="PIRSR000303-1"/>
    </source>
</evidence>
<feature type="non-terminal residue" evidence="6">
    <location>
        <position position="1"/>
    </location>
</feature>
<dbReference type="Gene3D" id="3.40.30.10">
    <property type="entry name" value="Glutaredoxin"/>
    <property type="match status" value="1"/>
</dbReference>
<feature type="active site" evidence="4">
    <location>
        <position position="72"/>
    </location>
</feature>
<proteinExistence type="inferred from homology"/>
<dbReference type="PIRSF" id="PIRSF000303">
    <property type="entry name" value="Glutathion_perox"/>
    <property type="match status" value="1"/>
</dbReference>
<dbReference type="PRINTS" id="PR01011">
    <property type="entry name" value="GLUTPROXDASE"/>
</dbReference>
<accession>A0AAD3E1U2</accession>
<reference evidence="6 7" key="1">
    <citation type="journal article" date="2021" name="Sci. Rep.">
        <title>Genome sequencing of the multicellular alga Astrephomene provides insights into convergent evolution of germ-soma differentiation.</title>
        <authorList>
            <person name="Yamashita S."/>
            <person name="Yamamoto K."/>
            <person name="Matsuzaki R."/>
            <person name="Suzuki S."/>
            <person name="Yamaguchi H."/>
            <person name="Hirooka S."/>
            <person name="Minakuchi Y."/>
            <person name="Miyagishima S."/>
            <person name="Kawachi M."/>
            <person name="Toyoda A."/>
            <person name="Nozaki H."/>
        </authorList>
    </citation>
    <scope>NUCLEOTIDE SEQUENCE [LARGE SCALE GENOMIC DNA]</scope>
    <source>
        <strain evidence="6 7">NIES-4017</strain>
    </source>
</reference>
<name>A0AAD3E1U2_9CHLO</name>
<dbReference type="AlphaFoldDB" id="A0AAD3E1U2"/>
<dbReference type="InterPro" id="IPR029760">
    <property type="entry name" value="GPX_CS"/>
</dbReference>
<dbReference type="Proteomes" id="UP001054857">
    <property type="component" value="Unassembled WGS sequence"/>
</dbReference>
<dbReference type="GO" id="GO:0034599">
    <property type="term" value="P:cellular response to oxidative stress"/>
    <property type="evidence" value="ECO:0007669"/>
    <property type="project" value="TreeGrafter"/>
</dbReference>
<dbReference type="SUPFAM" id="SSF52833">
    <property type="entry name" value="Thioredoxin-like"/>
    <property type="match status" value="1"/>
</dbReference>
<evidence type="ECO:0000313" key="7">
    <source>
        <dbReference type="Proteomes" id="UP001054857"/>
    </source>
</evidence>